<evidence type="ECO:0000259" key="3">
    <source>
        <dbReference type="PROSITE" id="PS50160"/>
    </source>
</evidence>
<dbReference type="InterPro" id="IPR012310">
    <property type="entry name" value="DNA_ligase_ATP-dep_cent"/>
</dbReference>
<dbReference type="InterPro" id="IPR050191">
    <property type="entry name" value="ATP-dep_DNA_ligase"/>
</dbReference>
<evidence type="ECO:0000256" key="2">
    <source>
        <dbReference type="ARBA" id="ARBA00022598"/>
    </source>
</evidence>
<evidence type="ECO:0000256" key="1">
    <source>
        <dbReference type="ARBA" id="ARBA00007572"/>
    </source>
</evidence>
<organism evidence="4 5">
    <name type="scientific">Paraburkholderia largidicola</name>
    <dbReference type="NCBI Taxonomy" id="3014751"/>
    <lineage>
        <taxon>Bacteria</taxon>
        <taxon>Pseudomonadati</taxon>
        <taxon>Pseudomonadota</taxon>
        <taxon>Betaproteobacteria</taxon>
        <taxon>Burkholderiales</taxon>
        <taxon>Burkholderiaceae</taxon>
        <taxon>Paraburkholderia</taxon>
    </lineage>
</organism>
<dbReference type="SUPFAM" id="SSF56091">
    <property type="entry name" value="DNA ligase/mRNA capping enzyme, catalytic domain"/>
    <property type="match status" value="1"/>
</dbReference>
<dbReference type="EMBL" id="AP023178">
    <property type="protein sequence ID" value="BCF95382.1"/>
    <property type="molecule type" value="Genomic_DNA"/>
</dbReference>
<dbReference type="PANTHER" id="PTHR45674:SF4">
    <property type="entry name" value="DNA LIGASE 1"/>
    <property type="match status" value="1"/>
</dbReference>
<feature type="domain" description="ATP-dependent DNA ligase family profile" evidence="3">
    <location>
        <begin position="131"/>
        <end position="221"/>
    </location>
</feature>
<dbReference type="Gene3D" id="3.30.470.30">
    <property type="entry name" value="DNA ligase/mRNA capping enzyme"/>
    <property type="match status" value="1"/>
</dbReference>
<dbReference type="Pfam" id="PF01068">
    <property type="entry name" value="DNA_ligase_A_M"/>
    <property type="match status" value="1"/>
</dbReference>
<dbReference type="CDD" id="cd07906">
    <property type="entry name" value="Adenylation_DNA_ligase_LigD_LigC"/>
    <property type="match status" value="1"/>
</dbReference>
<dbReference type="GO" id="GO:0003910">
    <property type="term" value="F:DNA ligase (ATP) activity"/>
    <property type="evidence" value="ECO:0007669"/>
    <property type="project" value="InterPro"/>
</dbReference>
<geneLocation type="plasmid" evidence="4 5">
    <name>PPGU16_p3</name>
</geneLocation>
<dbReference type="PROSITE" id="PS00333">
    <property type="entry name" value="DNA_LIGASE_A2"/>
    <property type="match status" value="1"/>
</dbReference>
<dbReference type="GO" id="GO:0006281">
    <property type="term" value="P:DNA repair"/>
    <property type="evidence" value="ECO:0007669"/>
    <property type="project" value="InterPro"/>
</dbReference>
<evidence type="ECO:0000313" key="5">
    <source>
        <dbReference type="Proteomes" id="UP000510888"/>
    </source>
</evidence>
<protein>
    <recommendedName>
        <fullName evidence="3">ATP-dependent DNA ligase family profile domain-containing protein</fullName>
    </recommendedName>
</protein>
<evidence type="ECO:0000313" key="4">
    <source>
        <dbReference type="EMBL" id="BCF95382.1"/>
    </source>
</evidence>
<proteinExistence type="inferred from homology"/>
<reference evidence="4 5" key="1">
    <citation type="journal article" date="2020" name="Genes (Basel)">
        <title>Genomic Comparison of Insect Gut Symbionts from Divergent Burkholderia Subclades.</title>
        <authorList>
            <person name="Takeshita K."/>
            <person name="Kikuchi Y."/>
        </authorList>
    </citation>
    <scope>NUCLEOTIDE SEQUENCE [LARGE SCALE GENOMIC DNA]</scope>
    <source>
        <strain evidence="4 5">PGU16</strain>
        <plasmid evidence="4 5">PPGU16_p3</plasmid>
    </source>
</reference>
<dbReference type="Gene3D" id="3.30.1490.70">
    <property type="match status" value="1"/>
</dbReference>
<keyword evidence="4" id="KW-0614">Plasmid</keyword>
<sequence>MRRALKKRDAGKRLALPAALPGVPLVRQIEAADLMLATLHRKPFSDPNWIYELKYDGYRCLVRKAGDTVQLVTRNGNLLNRSFPDIVSAVAALPDDFVLDAELTVDDPGGHPSFSRLKARAATSVASRVRAAIKAHPARLYIFDVMALNGRDLRGLPLVTRKDHLRDCFDNTPTLIYVNGIVGAGEWVFEQVVKERFEGMVAKRLQSPYQRGRTPDWRKIKYAGFGRPAALGFGTAPGAG</sequence>
<dbReference type="KEGG" id="plad:PPGU16_84490"/>
<dbReference type="Proteomes" id="UP000510888">
    <property type="component" value="Plasmid PPGU16_p3"/>
</dbReference>
<accession>A0A7I8C2W8</accession>
<keyword evidence="5" id="KW-1185">Reference proteome</keyword>
<gene>
    <name evidence="4" type="ORF">PPGU16_84490</name>
</gene>
<dbReference type="PANTHER" id="PTHR45674">
    <property type="entry name" value="DNA LIGASE 1/3 FAMILY MEMBER"/>
    <property type="match status" value="1"/>
</dbReference>
<dbReference type="PROSITE" id="PS50160">
    <property type="entry name" value="DNA_LIGASE_A3"/>
    <property type="match status" value="1"/>
</dbReference>
<dbReference type="RefSeq" id="WP_243460844.1">
    <property type="nucleotide sequence ID" value="NZ_AP023178.1"/>
</dbReference>
<dbReference type="AlphaFoldDB" id="A0A7I8C2W8"/>
<dbReference type="GO" id="GO:0006310">
    <property type="term" value="P:DNA recombination"/>
    <property type="evidence" value="ECO:0007669"/>
    <property type="project" value="InterPro"/>
</dbReference>
<comment type="similarity">
    <text evidence="1">Belongs to the ATP-dependent DNA ligase family.</text>
</comment>
<keyword evidence="2" id="KW-0436">Ligase</keyword>
<dbReference type="InterPro" id="IPR016059">
    <property type="entry name" value="DNA_ligase_ATP-dep_CS"/>
</dbReference>
<dbReference type="GO" id="GO:0005524">
    <property type="term" value="F:ATP binding"/>
    <property type="evidence" value="ECO:0007669"/>
    <property type="project" value="InterPro"/>
</dbReference>
<name>A0A7I8C2W8_9BURK</name>